<accession>A0A8T0FNW5</accession>
<evidence type="ECO:0000313" key="2">
    <source>
        <dbReference type="Proteomes" id="UP000807504"/>
    </source>
</evidence>
<organism evidence="1 2">
    <name type="scientific">Argiope bruennichi</name>
    <name type="common">Wasp spider</name>
    <name type="synonym">Aranea bruennichi</name>
    <dbReference type="NCBI Taxonomy" id="94029"/>
    <lineage>
        <taxon>Eukaryota</taxon>
        <taxon>Metazoa</taxon>
        <taxon>Ecdysozoa</taxon>
        <taxon>Arthropoda</taxon>
        <taxon>Chelicerata</taxon>
        <taxon>Arachnida</taxon>
        <taxon>Araneae</taxon>
        <taxon>Araneomorphae</taxon>
        <taxon>Entelegynae</taxon>
        <taxon>Araneoidea</taxon>
        <taxon>Araneidae</taxon>
        <taxon>Argiope</taxon>
    </lineage>
</organism>
<dbReference type="EMBL" id="JABXBU010000011">
    <property type="protein sequence ID" value="KAF8791309.1"/>
    <property type="molecule type" value="Genomic_DNA"/>
</dbReference>
<dbReference type="AlphaFoldDB" id="A0A8T0FNW5"/>
<dbReference type="Proteomes" id="UP000807504">
    <property type="component" value="Unassembled WGS sequence"/>
</dbReference>
<protein>
    <submittedName>
        <fullName evidence="1">Uncharacterized protein</fullName>
    </submittedName>
</protein>
<gene>
    <name evidence="1" type="ORF">HNY73_006196</name>
</gene>
<sequence length="81" mass="9483">MELKKLLQHTIFHLWKIEVGKDVTKKKSDHNIIPPLYSTKHPLTDIQKMLTDESDGIDFSLSYRVLEKTLFFDSVIICFGF</sequence>
<reference evidence="1" key="2">
    <citation type="submission" date="2020-06" db="EMBL/GenBank/DDBJ databases">
        <authorList>
            <person name="Sheffer M."/>
        </authorList>
    </citation>
    <scope>NUCLEOTIDE SEQUENCE</scope>
</reference>
<reference evidence="1" key="1">
    <citation type="journal article" date="2020" name="bioRxiv">
        <title>Chromosome-level reference genome of the European wasp spider Argiope bruennichi: a resource for studies on range expansion and evolutionary adaptation.</title>
        <authorList>
            <person name="Sheffer M.M."/>
            <person name="Hoppe A."/>
            <person name="Krehenwinkel H."/>
            <person name="Uhl G."/>
            <person name="Kuss A.W."/>
            <person name="Jensen L."/>
            <person name="Jensen C."/>
            <person name="Gillespie R.G."/>
            <person name="Hoff K.J."/>
            <person name="Prost S."/>
        </authorList>
    </citation>
    <scope>NUCLEOTIDE SEQUENCE</scope>
</reference>
<comment type="caution">
    <text evidence="1">The sequence shown here is derived from an EMBL/GenBank/DDBJ whole genome shotgun (WGS) entry which is preliminary data.</text>
</comment>
<proteinExistence type="predicted"/>
<keyword evidence="2" id="KW-1185">Reference proteome</keyword>
<evidence type="ECO:0000313" key="1">
    <source>
        <dbReference type="EMBL" id="KAF8791309.1"/>
    </source>
</evidence>
<name>A0A8T0FNW5_ARGBR</name>